<feature type="transmembrane region" description="Helical" evidence="1">
    <location>
        <begin position="20"/>
        <end position="39"/>
    </location>
</feature>
<feature type="transmembrane region" description="Helical" evidence="1">
    <location>
        <begin position="59"/>
        <end position="92"/>
    </location>
</feature>
<organism evidence="2 3">
    <name type="scientific">Catenaria anguillulae PL171</name>
    <dbReference type="NCBI Taxonomy" id="765915"/>
    <lineage>
        <taxon>Eukaryota</taxon>
        <taxon>Fungi</taxon>
        <taxon>Fungi incertae sedis</taxon>
        <taxon>Blastocladiomycota</taxon>
        <taxon>Blastocladiomycetes</taxon>
        <taxon>Blastocladiales</taxon>
        <taxon>Catenariaceae</taxon>
        <taxon>Catenaria</taxon>
    </lineage>
</organism>
<keyword evidence="3" id="KW-1185">Reference proteome</keyword>
<dbReference type="AlphaFoldDB" id="A0A1Y2H8S9"/>
<evidence type="ECO:0000313" key="2">
    <source>
        <dbReference type="EMBL" id="ORZ30103.1"/>
    </source>
</evidence>
<proteinExistence type="predicted"/>
<evidence type="ECO:0000313" key="3">
    <source>
        <dbReference type="Proteomes" id="UP000193411"/>
    </source>
</evidence>
<protein>
    <submittedName>
        <fullName evidence="2">Uncharacterized protein</fullName>
    </submittedName>
</protein>
<dbReference type="Proteomes" id="UP000193411">
    <property type="component" value="Unassembled WGS sequence"/>
</dbReference>
<sequence>MANAESSQTCLLCIPIRKGALFLIFLGFISSIMSAVWGWTIVGSLMFERPVRNNSNESTIAVCNALIISVSSSSAIYSVISLFLLWGGWAAFKRRASHFKNPSVANIVTSVLAIYWTYVYYTYWKVINGMTKDAIATHPDSEGGKEAV</sequence>
<keyword evidence="1" id="KW-0472">Membrane</keyword>
<keyword evidence="1" id="KW-0812">Transmembrane</keyword>
<name>A0A1Y2H8S9_9FUNG</name>
<dbReference type="EMBL" id="MCFL01000104">
    <property type="protein sequence ID" value="ORZ30103.1"/>
    <property type="molecule type" value="Genomic_DNA"/>
</dbReference>
<reference evidence="2 3" key="1">
    <citation type="submission" date="2016-07" db="EMBL/GenBank/DDBJ databases">
        <title>Pervasive Adenine N6-methylation of Active Genes in Fungi.</title>
        <authorList>
            <consortium name="DOE Joint Genome Institute"/>
            <person name="Mondo S.J."/>
            <person name="Dannebaum R.O."/>
            <person name="Kuo R.C."/>
            <person name="Labutti K."/>
            <person name="Haridas S."/>
            <person name="Kuo A."/>
            <person name="Salamov A."/>
            <person name="Ahrendt S.R."/>
            <person name="Lipzen A."/>
            <person name="Sullivan W."/>
            <person name="Andreopoulos W.B."/>
            <person name="Clum A."/>
            <person name="Lindquist E."/>
            <person name="Daum C."/>
            <person name="Ramamoorthy G.K."/>
            <person name="Gryganskyi A."/>
            <person name="Culley D."/>
            <person name="Magnuson J.K."/>
            <person name="James T.Y."/>
            <person name="O'Malley M.A."/>
            <person name="Stajich J.E."/>
            <person name="Spatafora J.W."/>
            <person name="Visel A."/>
            <person name="Grigoriev I.V."/>
        </authorList>
    </citation>
    <scope>NUCLEOTIDE SEQUENCE [LARGE SCALE GENOMIC DNA]</scope>
    <source>
        <strain evidence="2 3">PL171</strain>
    </source>
</reference>
<comment type="caution">
    <text evidence="2">The sequence shown here is derived from an EMBL/GenBank/DDBJ whole genome shotgun (WGS) entry which is preliminary data.</text>
</comment>
<evidence type="ECO:0000256" key="1">
    <source>
        <dbReference type="SAM" id="Phobius"/>
    </source>
</evidence>
<accession>A0A1Y2H8S9</accession>
<keyword evidence="1" id="KW-1133">Transmembrane helix</keyword>
<gene>
    <name evidence="2" type="ORF">BCR44DRAFT_50898</name>
</gene>
<feature type="transmembrane region" description="Helical" evidence="1">
    <location>
        <begin position="104"/>
        <end position="123"/>
    </location>
</feature>